<proteinExistence type="predicted"/>
<protein>
    <submittedName>
        <fullName evidence="2">Uncharacterized protein</fullName>
    </submittedName>
</protein>
<feature type="compositionally biased region" description="Basic and acidic residues" evidence="1">
    <location>
        <begin position="61"/>
        <end position="76"/>
    </location>
</feature>
<name>K3W4W2_GLOUD</name>
<reference evidence="3" key="2">
    <citation type="submission" date="2010-04" db="EMBL/GenBank/DDBJ databases">
        <authorList>
            <person name="Buell R."/>
            <person name="Hamilton J."/>
            <person name="Hostetler J."/>
        </authorList>
    </citation>
    <scope>NUCLEOTIDE SEQUENCE [LARGE SCALE GENOMIC DNA]</scope>
    <source>
        <strain evidence="3">DAOM:BR144</strain>
    </source>
</reference>
<dbReference type="eggNOG" id="ENOG502S562">
    <property type="taxonomic scope" value="Eukaryota"/>
</dbReference>
<dbReference type="VEuPathDB" id="FungiDB:PYU1_G000003"/>
<feature type="compositionally biased region" description="Basic and acidic residues" evidence="1">
    <location>
        <begin position="104"/>
        <end position="118"/>
    </location>
</feature>
<evidence type="ECO:0000256" key="1">
    <source>
        <dbReference type="SAM" id="MobiDB-lite"/>
    </source>
</evidence>
<feature type="compositionally biased region" description="Basic residues" evidence="1">
    <location>
        <begin position="352"/>
        <end position="361"/>
    </location>
</feature>
<dbReference type="Pfam" id="PF05477">
    <property type="entry name" value="SURF2"/>
    <property type="match status" value="1"/>
</dbReference>
<sequence>MVDLSTLSRKDLQALAKEFQLCRGNAKSDVILQHVQDFVHANPKDGEQRVCQTLGLTADDAPAKDKTSAKTEEAEASKASPAKSAMKQVQEAAATAVATTVVEESSKKTKTPEKKTESTMRTASAAKKKTLPKSAPAVVQKKSPAKEPTPVKKTPTKEPTPVKKSPAKASPKQQASRPALASLDNNIVKSKTNASKTATGTVDSLVSSIDDLVYSSDGSKVRCTTTGHEMKADKDVITAYISGKSYQRARAKKQSFASYAPMFTVHPDEKKAHLLWCHVTETEHPRDIERIEAHIQAARYQKELPRWQETEAARVKAETEAAARAAAKVKARAEKAKQLAAKTKDEAPQKNGKSRKRKHRGNKDTQEAASDGEPSHQRARVE</sequence>
<keyword evidence="3" id="KW-1185">Reference proteome</keyword>
<feature type="compositionally biased region" description="Low complexity" evidence="1">
    <location>
        <begin position="77"/>
        <end position="103"/>
    </location>
</feature>
<organism evidence="2 3">
    <name type="scientific">Globisporangium ultimum (strain ATCC 200006 / CBS 805.95 / DAOM BR144)</name>
    <name type="common">Pythium ultimum</name>
    <dbReference type="NCBI Taxonomy" id="431595"/>
    <lineage>
        <taxon>Eukaryota</taxon>
        <taxon>Sar</taxon>
        <taxon>Stramenopiles</taxon>
        <taxon>Oomycota</taxon>
        <taxon>Peronosporomycetes</taxon>
        <taxon>Pythiales</taxon>
        <taxon>Pythiaceae</taxon>
        <taxon>Globisporangium</taxon>
    </lineage>
</organism>
<dbReference type="PANTHER" id="PTHR34348">
    <property type="entry name" value="SURFEIT LOCUS PROTEIN 2"/>
    <property type="match status" value="1"/>
</dbReference>
<feature type="compositionally biased region" description="Basic and acidic residues" evidence="1">
    <location>
        <begin position="331"/>
        <end position="348"/>
    </location>
</feature>
<dbReference type="InterPro" id="IPR008833">
    <property type="entry name" value="Surf2"/>
</dbReference>
<evidence type="ECO:0000313" key="2">
    <source>
        <dbReference type="EnsemblProtists" id="PYU1_T000003"/>
    </source>
</evidence>
<dbReference type="PANTHER" id="PTHR34348:SF1">
    <property type="entry name" value="SURFEIT LOCUS PROTEIN 2"/>
    <property type="match status" value="1"/>
</dbReference>
<dbReference type="Proteomes" id="UP000019132">
    <property type="component" value="Unassembled WGS sequence"/>
</dbReference>
<dbReference type="InParanoid" id="K3W4W2"/>
<feature type="region of interest" description="Disordered" evidence="1">
    <location>
        <begin position="56"/>
        <end position="187"/>
    </location>
</feature>
<dbReference type="HOGENOM" id="CLU_049269_0_0_1"/>
<reference evidence="3" key="1">
    <citation type="journal article" date="2010" name="Genome Biol.">
        <title>Genome sequence of the necrotrophic plant pathogen Pythium ultimum reveals original pathogenicity mechanisms and effector repertoire.</title>
        <authorList>
            <person name="Levesque C.A."/>
            <person name="Brouwer H."/>
            <person name="Cano L."/>
            <person name="Hamilton J.P."/>
            <person name="Holt C."/>
            <person name="Huitema E."/>
            <person name="Raffaele S."/>
            <person name="Robideau G.P."/>
            <person name="Thines M."/>
            <person name="Win J."/>
            <person name="Zerillo M.M."/>
            <person name="Beakes G.W."/>
            <person name="Boore J.L."/>
            <person name="Busam D."/>
            <person name="Dumas B."/>
            <person name="Ferriera S."/>
            <person name="Fuerstenberg S.I."/>
            <person name="Gachon C.M."/>
            <person name="Gaulin E."/>
            <person name="Govers F."/>
            <person name="Grenville-Briggs L."/>
            <person name="Horner N."/>
            <person name="Hostetler J."/>
            <person name="Jiang R.H."/>
            <person name="Johnson J."/>
            <person name="Krajaejun T."/>
            <person name="Lin H."/>
            <person name="Meijer H.J."/>
            <person name="Moore B."/>
            <person name="Morris P."/>
            <person name="Phuntmart V."/>
            <person name="Puiu D."/>
            <person name="Shetty J."/>
            <person name="Stajich J.E."/>
            <person name="Tripathy S."/>
            <person name="Wawra S."/>
            <person name="van West P."/>
            <person name="Whitty B.R."/>
            <person name="Coutinho P.M."/>
            <person name="Henrissat B."/>
            <person name="Martin F."/>
            <person name="Thomas P.D."/>
            <person name="Tyler B.M."/>
            <person name="De Vries R.P."/>
            <person name="Kamoun S."/>
            <person name="Yandell M."/>
            <person name="Tisserat N."/>
            <person name="Buell C.R."/>
        </authorList>
    </citation>
    <scope>NUCLEOTIDE SEQUENCE</scope>
    <source>
        <strain evidence="3">DAOM:BR144</strain>
    </source>
</reference>
<reference evidence="2" key="3">
    <citation type="submission" date="2015-02" db="UniProtKB">
        <authorList>
            <consortium name="EnsemblProtists"/>
        </authorList>
    </citation>
    <scope>IDENTIFICATION</scope>
    <source>
        <strain evidence="2">DAOM BR144</strain>
    </source>
</reference>
<feature type="compositionally biased region" description="Low complexity" evidence="1">
    <location>
        <begin position="146"/>
        <end position="176"/>
    </location>
</feature>
<feature type="region of interest" description="Disordered" evidence="1">
    <location>
        <begin position="326"/>
        <end position="382"/>
    </location>
</feature>
<feature type="compositionally biased region" description="Basic and acidic residues" evidence="1">
    <location>
        <begin position="373"/>
        <end position="382"/>
    </location>
</feature>
<evidence type="ECO:0000313" key="3">
    <source>
        <dbReference type="Proteomes" id="UP000019132"/>
    </source>
</evidence>
<dbReference type="EMBL" id="GL376636">
    <property type="status" value="NOT_ANNOTATED_CDS"/>
    <property type="molecule type" value="Genomic_DNA"/>
</dbReference>
<accession>K3W4W2</accession>
<dbReference type="AlphaFoldDB" id="K3W4W2"/>
<dbReference type="OMA" id="GHEMKAD"/>
<dbReference type="EnsemblProtists" id="PYU1_T000003">
    <property type="protein sequence ID" value="PYU1_T000003"/>
    <property type="gene ID" value="PYU1_G000003"/>
</dbReference>